<dbReference type="CDD" id="cd11304">
    <property type="entry name" value="Cadherin_repeat"/>
    <property type="match status" value="2"/>
</dbReference>
<comment type="subcellular location">
    <subcellularLocation>
        <location evidence="1">Membrane</location>
        <topology evidence="1">Single-pass membrane protein</topology>
    </subcellularLocation>
</comment>
<evidence type="ECO:0000256" key="6">
    <source>
        <dbReference type="ARBA" id="ARBA00022837"/>
    </source>
</evidence>
<evidence type="ECO:0000256" key="8">
    <source>
        <dbReference type="ARBA" id="ARBA00023136"/>
    </source>
</evidence>
<evidence type="ECO:0000256" key="1">
    <source>
        <dbReference type="ARBA" id="ARBA00004167"/>
    </source>
</evidence>
<keyword evidence="5" id="KW-0677">Repeat</keyword>
<name>A0A2W1BF35_HELAM</name>
<protein>
    <recommendedName>
        <fullName evidence="11">Cadherin domain-containing protein</fullName>
    </recommendedName>
</protein>
<evidence type="ECO:0000256" key="9">
    <source>
        <dbReference type="ARBA" id="ARBA00023157"/>
    </source>
</evidence>
<dbReference type="SUPFAM" id="SSF49313">
    <property type="entry name" value="Cadherin-like"/>
    <property type="match status" value="2"/>
</dbReference>
<dbReference type="InterPro" id="IPR002126">
    <property type="entry name" value="Cadherin-like_dom"/>
</dbReference>
<feature type="domain" description="Cadherin" evidence="11">
    <location>
        <begin position="83"/>
        <end position="192"/>
    </location>
</feature>
<evidence type="ECO:0000313" key="12">
    <source>
        <dbReference type="EMBL" id="PZC71456.1"/>
    </source>
</evidence>
<sequence length="258" mass="27676">MSAIDPDCGVNAIVNYTLGESFGKPQFSVKPDSGDLCVSAPLDYEAHSDFEFPVIATDRGGLSTTAMVKIQLLDINDNVPAFTVKDYNVSLKEGRISSEPIIAVSATDSDSGRFGTITYRIVNGNENDVFRIDRSTGEILVTKPALVQANLKFDLEVSATDGGGLTAPQNAVVHVSVMPAGIGSALFDKPRYNFRVKEDVRIGTVVGNLKATVGDRDNLNKSIIYNVGPRIAPSANPIPYTMVQDAKMPIQLSSDTFD</sequence>
<dbReference type="Pfam" id="PF00028">
    <property type="entry name" value="Cadherin"/>
    <property type="match status" value="2"/>
</dbReference>
<dbReference type="FunFam" id="2.60.40.60:FF:000058">
    <property type="entry name" value="FAT atypical cadherin 3"/>
    <property type="match status" value="1"/>
</dbReference>
<evidence type="ECO:0000313" key="13">
    <source>
        <dbReference type="Proteomes" id="UP000249218"/>
    </source>
</evidence>
<evidence type="ECO:0000256" key="7">
    <source>
        <dbReference type="ARBA" id="ARBA00022989"/>
    </source>
</evidence>
<keyword evidence="9" id="KW-1015">Disulfide bond</keyword>
<evidence type="ECO:0000256" key="2">
    <source>
        <dbReference type="ARBA" id="ARBA00022536"/>
    </source>
</evidence>
<evidence type="ECO:0000256" key="5">
    <source>
        <dbReference type="ARBA" id="ARBA00022737"/>
    </source>
</evidence>
<dbReference type="SMART" id="SM00112">
    <property type="entry name" value="CA"/>
    <property type="match status" value="2"/>
</dbReference>
<dbReference type="PRINTS" id="PR00205">
    <property type="entry name" value="CADHERIN"/>
</dbReference>
<keyword evidence="4" id="KW-0732">Signal</keyword>
<organism evidence="12 13">
    <name type="scientific">Helicoverpa armigera</name>
    <name type="common">Cotton bollworm</name>
    <name type="synonym">Heliothis armigera</name>
    <dbReference type="NCBI Taxonomy" id="29058"/>
    <lineage>
        <taxon>Eukaryota</taxon>
        <taxon>Metazoa</taxon>
        <taxon>Ecdysozoa</taxon>
        <taxon>Arthropoda</taxon>
        <taxon>Hexapoda</taxon>
        <taxon>Insecta</taxon>
        <taxon>Pterygota</taxon>
        <taxon>Neoptera</taxon>
        <taxon>Endopterygota</taxon>
        <taxon>Lepidoptera</taxon>
        <taxon>Glossata</taxon>
        <taxon>Ditrysia</taxon>
        <taxon>Noctuoidea</taxon>
        <taxon>Noctuidae</taxon>
        <taxon>Heliothinae</taxon>
        <taxon>Helicoverpa</taxon>
    </lineage>
</organism>
<dbReference type="AlphaFoldDB" id="A0A2W1BF35"/>
<evidence type="ECO:0000256" key="3">
    <source>
        <dbReference type="ARBA" id="ARBA00022692"/>
    </source>
</evidence>
<dbReference type="InterPro" id="IPR020894">
    <property type="entry name" value="Cadherin_CS"/>
</dbReference>
<dbReference type="GO" id="GO:0007156">
    <property type="term" value="P:homophilic cell adhesion via plasma membrane adhesion molecules"/>
    <property type="evidence" value="ECO:0007669"/>
    <property type="project" value="InterPro"/>
</dbReference>
<dbReference type="InterPro" id="IPR015919">
    <property type="entry name" value="Cadherin-like_sf"/>
</dbReference>
<dbReference type="GO" id="GO:0005509">
    <property type="term" value="F:calcium ion binding"/>
    <property type="evidence" value="ECO:0007669"/>
    <property type="project" value="UniProtKB-UniRule"/>
</dbReference>
<keyword evidence="3" id="KW-0812">Transmembrane</keyword>
<accession>A0A2W1BF35</accession>
<keyword evidence="7" id="KW-1133">Transmembrane helix</keyword>
<dbReference type="PANTHER" id="PTHR24026">
    <property type="entry name" value="FAT ATYPICAL CADHERIN-RELATED"/>
    <property type="match status" value="1"/>
</dbReference>
<evidence type="ECO:0000256" key="4">
    <source>
        <dbReference type="ARBA" id="ARBA00022729"/>
    </source>
</evidence>
<evidence type="ECO:0000259" key="11">
    <source>
        <dbReference type="PROSITE" id="PS50268"/>
    </source>
</evidence>
<dbReference type="GO" id="GO:0005886">
    <property type="term" value="C:plasma membrane"/>
    <property type="evidence" value="ECO:0007669"/>
    <property type="project" value="UniProtKB-SubCell"/>
</dbReference>
<feature type="domain" description="Cadherin" evidence="11">
    <location>
        <begin position="1"/>
        <end position="82"/>
    </location>
</feature>
<dbReference type="EMBL" id="KZ150312">
    <property type="protein sequence ID" value="PZC71456.1"/>
    <property type="molecule type" value="Genomic_DNA"/>
</dbReference>
<dbReference type="Gene3D" id="2.60.40.60">
    <property type="entry name" value="Cadherins"/>
    <property type="match status" value="2"/>
</dbReference>
<keyword evidence="2" id="KW-0245">EGF-like domain</keyword>
<dbReference type="PROSITE" id="PS50268">
    <property type="entry name" value="CADHERIN_2"/>
    <property type="match status" value="2"/>
</dbReference>
<dbReference type="PANTHER" id="PTHR24026:SF126">
    <property type="entry name" value="PROTOCADHERIN FAT 4"/>
    <property type="match status" value="1"/>
</dbReference>
<proteinExistence type="predicted"/>
<dbReference type="PROSITE" id="PS00232">
    <property type="entry name" value="CADHERIN_1"/>
    <property type="match status" value="1"/>
</dbReference>
<reference evidence="12 13" key="1">
    <citation type="journal article" date="2017" name="BMC Biol.">
        <title>Genomic innovations, transcriptional plasticity and gene loss underlying the evolution and divergence of two highly polyphagous and invasive Helicoverpa pest species.</title>
        <authorList>
            <person name="Pearce S.L."/>
            <person name="Clarke D.F."/>
            <person name="East P.D."/>
            <person name="Elfekih S."/>
            <person name="Gordon K.H."/>
            <person name="Jermiin L.S."/>
            <person name="McGaughran A."/>
            <person name="Oakeshott J.G."/>
            <person name="Papanikolaou A."/>
            <person name="Perera O.P."/>
            <person name="Rane R.V."/>
            <person name="Richards S."/>
            <person name="Tay W.T."/>
            <person name="Walsh T.K."/>
            <person name="Anderson A."/>
            <person name="Anderson C.J."/>
            <person name="Asgari S."/>
            <person name="Board P.G."/>
            <person name="Bretschneider A."/>
            <person name="Campbell P.M."/>
            <person name="Chertemps T."/>
            <person name="Christeller J.T."/>
            <person name="Coppin C.W."/>
            <person name="Downes S.J."/>
            <person name="Duan G."/>
            <person name="Farnsworth C.A."/>
            <person name="Good R.T."/>
            <person name="Han L.B."/>
            <person name="Han Y.C."/>
            <person name="Hatje K."/>
            <person name="Horne I."/>
            <person name="Huang Y.P."/>
            <person name="Hughes D.S."/>
            <person name="Jacquin-Joly E."/>
            <person name="James W."/>
            <person name="Jhangiani S."/>
            <person name="Kollmar M."/>
            <person name="Kuwar S.S."/>
            <person name="Li S."/>
            <person name="Liu N.Y."/>
            <person name="Maibeche M.T."/>
            <person name="Miller J.R."/>
            <person name="Montagne N."/>
            <person name="Perry T."/>
            <person name="Qu J."/>
            <person name="Song S.V."/>
            <person name="Sutton G.G."/>
            <person name="Vogel H."/>
            <person name="Walenz B.P."/>
            <person name="Xu W."/>
            <person name="Zhang H.J."/>
            <person name="Zou Z."/>
            <person name="Batterham P."/>
            <person name="Edwards O.R."/>
            <person name="Feyereisen R."/>
            <person name="Gibbs R.A."/>
            <person name="Heckel D.G."/>
            <person name="McGrath A."/>
            <person name="Robin C."/>
            <person name="Scherer S.E."/>
            <person name="Worley K.C."/>
            <person name="Wu Y.D."/>
        </authorList>
    </citation>
    <scope>NUCLEOTIDE SEQUENCE [LARGE SCALE GENOMIC DNA]</scope>
    <source>
        <strain evidence="12">Harm_GR_Male_#8</strain>
        <tissue evidence="12">Whole organism</tissue>
    </source>
</reference>
<keyword evidence="6 10" id="KW-0106">Calcium</keyword>
<dbReference type="OrthoDB" id="6252479at2759"/>
<gene>
    <name evidence="12" type="primary">HaOG213369</name>
    <name evidence="12" type="ORF">B5X24_HaOG213369</name>
</gene>
<keyword evidence="13" id="KW-1185">Reference proteome</keyword>
<keyword evidence="8" id="KW-0472">Membrane</keyword>
<dbReference type="Proteomes" id="UP000249218">
    <property type="component" value="Unassembled WGS sequence"/>
</dbReference>
<evidence type="ECO:0000256" key="10">
    <source>
        <dbReference type="PROSITE-ProRule" id="PRU00043"/>
    </source>
</evidence>